<feature type="region of interest" description="Disordered" evidence="1">
    <location>
        <begin position="270"/>
        <end position="362"/>
    </location>
</feature>
<sequence>MARLAALFDHRSVEALSEHERLRSRLYCQLTARLCGARPRPAGAHQRTAAQLFRCADCGRLLLPEVAAHIPCAARNLTVCADGRVAYRHRRDTDWQLGAHVAQLRRQLRSWRLVYWRLWAAVNFLWCARCEAPFAAAHLAGCRFHPEPARYGTLGRSAATPLGHHPCCGGTAVQFDPLRLRGGAGCLLRDHLVQPAPDVALRADDGVYEDLLEHRSLAVEPPPTAGAEGAVEGGGDAAPLRAQTELQLVPSGVSGGGDCGLLPATLRPREGEAAAAATPQRSISLDSADFTASDDEEEGAPPPEPAAGAGAGAARPRTAQLWRRRGGERPEPAPPPPPAVWTPAASTRHNQDAQRHRETGELRRLADQLSGRQAGWRARRGLAAAGSFLVIERELRASAEPPASDGRHRRGRRK</sequence>
<evidence type="ECO:0000256" key="1">
    <source>
        <dbReference type="SAM" id="MobiDB-lite"/>
    </source>
</evidence>
<dbReference type="PANTHER" id="PTHR20946">
    <property type="entry name" value="SANT AND BTB DOMAIN REGULATOR OF CLASS SWITCH RECOMBINATION"/>
    <property type="match status" value="1"/>
</dbReference>
<organism evidence="2 3">
    <name type="scientific">Amphibalanus amphitrite</name>
    <name type="common">Striped barnacle</name>
    <name type="synonym">Balanus amphitrite</name>
    <dbReference type="NCBI Taxonomy" id="1232801"/>
    <lineage>
        <taxon>Eukaryota</taxon>
        <taxon>Metazoa</taxon>
        <taxon>Ecdysozoa</taxon>
        <taxon>Arthropoda</taxon>
        <taxon>Crustacea</taxon>
        <taxon>Multicrustacea</taxon>
        <taxon>Cirripedia</taxon>
        <taxon>Thoracica</taxon>
        <taxon>Thoracicalcarea</taxon>
        <taxon>Balanomorpha</taxon>
        <taxon>Balanoidea</taxon>
        <taxon>Balanidae</taxon>
        <taxon>Amphibalaninae</taxon>
        <taxon>Amphibalanus</taxon>
    </lineage>
</organism>
<dbReference type="EMBL" id="VIIS01001183">
    <property type="protein sequence ID" value="KAF0301195.1"/>
    <property type="molecule type" value="Genomic_DNA"/>
</dbReference>
<dbReference type="OrthoDB" id="550012at2759"/>
<keyword evidence="3" id="KW-1185">Reference proteome</keyword>
<proteinExistence type="predicted"/>
<protein>
    <submittedName>
        <fullName evidence="2">Uncharacterized protein</fullName>
    </submittedName>
</protein>
<name>A0A6A4W4C0_AMPAM</name>
<gene>
    <name evidence="2" type="ORF">FJT64_026448</name>
</gene>
<evidence type="ECO:0000313" key="3">
    <source>
        <dbReference type="Proteomes" id="UP000440578"/>
    </source>
</evidence>
<evidence type="ECO:0000313" key="2">
    <source>
        <dbReference type="EMBL" id="KAF0301195.1"/>
    </source>
</evidence>
<feature type="compositionally biased region" description="Basic and acidic residues" evidence="1">
    <location>
        <begin position="349"/>
        <end position="362"/>
    </location>
</feature>
<reference evidence="2 3" key="1">
    <citation type="submission" date="2019-07" db="EMBL/GenBank/DDBJ databases">
        <title>Draft genome assembly of a fouling barnacle, Amphibalanus amphitrite (Darwin, 1854): The first reference genome for Thecostraca.</title>
        <authorList>
            <person name="Kim W."/>
        </authorList>
    </citation>
    <scope>NUCLEOTIDE SEQUENCE [LARGE SCALE GENOMIC DNA]</scope>
    <source>
        <strain evidence="2">SNU_AA5</strain>
        <tissue evidence="2">Soma without cirri and trophi</tissue>
    </source>
</reference>
<comment type="caution">
    <text evidence="2">The sequence shown here is derived from an EMBL/GenBank/DDBJ whole genome shotgun (WGS) entry which is preliminary data.</text>
</comment>
<dbReference type="InterPro" id="IPR045902">
    <property type="entry name" value="SANBR-like"/>
</dbReference>
<feature type="region of interest" description="Disordered" evidence="1">
    <location>
        <begin position="395"/>
        <end position="414"/>
    </location>
</feature>
<dbReference type="Proteomes" id="UP000440578">
    <property type="component" value="Unassembled WGS sequence"/>
</dbReference>
<dbReference type="PANTHER" id="PTHR20946:SF0">
    <property type="entry name" value="SANT AND BTB DOMAIN REGULATOR OF CLASS SWITCH RECOMBINATION"/>
    <property type="match status" value="1"/>
</dbReference>
<accession>A0A6A4W4C0</accession>
<feature type="region of interest" description="Disordered" evidence="1">
    <location>
        <begin position="216"/>
        <end position="236"/>
    </location>
</feature>
<dbReference type="AlphaFoldDB" id="A0A6A4W4C0"/>